<keyword evidence="3" id="KW-1185">Reference proteome</keyword>
<dbReference type="AlphaFoldDB" id="F8NCA5"/>
<dbReference type="eggNOG" id="COG2963">
    <property type="taxonomic scope" value="Bacteria"/>
</dbReference>
<dbReference type="EMBL" id="GL945017">
    <property type="protein sequence ID" value="EGN58076.1"/>
    <property type="molecule type" value="Genomic_DNA"/>
</dbReference>
<dbReference type="RefSeq" id="WP_007576060.1">
    <property type="nucleotide sequence ID" value="NZ_BPTS01000002.1"/>
</dbReference>
<feature type="region of interest" description="Disordered" evidence="1">
    <location>
        <begin position="52"/>
        <end position="92"/>
    </location>
</feature>
<name>F8NCA5_9BACT</name>
<sequence length="130" mass="14913">MDKYYRMSKSTFLEIHRCQQLSDLTVKDFYAQEGFSKTSYYHWRSQFGLTDRSTVSDPVPPEKRMIPIEVKDTEEKTQKMTNITTSSSQGTSYSEGITMMLPDNVSFHFNGDSCKIAVGIINKVLDHVLP</sequence>
<organism evidence="2 3">
    <name type="scientific">Hallella multisaccharivorax DSM 17128</name>
    <dbReference type="NCBI Taxonomy" id="688246"/>
    <lineage>
        <taxon>Bacteria</taxon>
        <taxon>Pseudomonadati</taxon>
        <taxon>Bacteroidota</taxon>
        <taxon>Bacteroidia</taxon>
        <taxon>Bacteroidales</taxon>
        <taxon>Prevotellaceae</taxon>
        <taxon>Hallella</taxon>
    </lineage>
</organism>
<evidence type="ECO:0000313" key="3">
    <source>
        <dbReference type="Proteomes" id="UP000002772"/>
    </source>
</evidence>
<dbReference type="HOGENOM" id="CLU_153852_0_0_10"/>
<reference evidence="3" key="1">
    <citation type="journal article" date="2011" name="Stand. Genomic Sci.">
        <title>Non-contiguous finished genome sequence of the opportunistic oral pathogen Prevotella multisaccharivorax type strain (PPPA20).</title>
        <authorList>
            <person name="Pati A."/>
            <person name="Gronow S."/>
            <person name="Lu M."/>
            <person name="Lapidus A."/>
            <person name="Nolan M."/>
            <person name="Lucas S."/>
            <person name="Hammon N."/>
            <person name="Deshpande S."/>
            <person name="Cheng J.F."/>
            <person name="Tapia R."/>
            <person name="Han C."/>
            <person name="Goodwin L."/>
            <person name="Pitluck S."/>
            <person name="Liolios K."/>
            <person name="Pagani I."/>
            <person name="Mavromatis K."/>
            <person name="Mikhailova N."/>
            <person name="Huntemann M."/>
            <person name="Chen A."/>
            <person name="Palaniappan K."/>
            <person name="Land M."/>
            <person name="Hauser L."/>
            <person name="Detter J.C."/>
            <person name="Brambilla E.M."/>
            <person name="Rohde M."/>
            <person name="Goker M."/>
            <person name="Woyke T."/>
            <person name="Bristow J."/>
            <person name="Eisen J.A."/>
            <person name="Markowitz V."/>
            <person name="Hugenholtz P."/>
            <person name="Kyrpides N.C."/>
            <person name="Klenk H.P."/>
            <person name="Ivanova N."/>
        </authorList>
    </citation>
    <scope>NUCLEOTIDE SEQUENCE [LARGE SCALE GENOMIC DNA]</scope>
    <source>
        <strain evidence="3">DSM 17128</strain>
    </source>
</reference>
<accession>F8NCA5</accession>
<evidence type="ECO:0000313" key="2">
    <source>
        <dbReference type="EMBL" id="EGN58076.1"/>
    </source>
</evidence>
<evidence type="ECO:0000256" key="1">
    <source>
        <dbReference type="SAM" id="MobiDB-lite"/>
    </source>
</evidence>
<feature type="compositionally biased region" description="Basic and acidic residues" evidence="1">
    <location>
        <begin position="60"/>
        <end position="78"/>
    </location>
</feature>
<feature type="compositionally biased region" description="Polar residues" evidence="1">
    <location>
        <begin position="79"/>
        <end position="92"/>
    </location>
</feature>
<proteinExistence type="predicted"/>
<dbReference type="Proteomes" id="UP000002772">
    <property type="component" value="Unassembled WGS sequence"/>
</dbReference>
<protein>
    <submittedName>
        <fullName evidence="2">Putative transposase</fullName>
    </submittedName>
</protein>
<gene>
    <name evidence="2" type="ORF">Premu_2726</name>
</gene>
<dbReference type="OrthoDB" id="1027998at2"/>